<keyword evidence="1" id="KW-0812">Transmembrane</keyword>
<organism evidence="2 3">
    <name type="scientific">Niastella koreensis</name>
    <dbReference type="NCBI Taxonomy" id="354356"/>
    <lineage>
        <taxon>Bacteria</taxon>
        <taxon>Pseudomonadati</taxon>
        <taxon>Bacteroidota</taxon>
        <taxon>Chitinophagia</taxon>
        <taxon>Chitinophagales</taxon>
        <taxon>Chitinophagaceae</taxon>
        <taxon>Niastella</taxon>
    </lineage>
</organism>
<comment type="caution">
    <text evidence="2">The sequence shown here is derived from an EMBL/GenBank/DDBJ whole genome shotgun (WGS) entry which is preliminary data.</text>
</comment>
<sequence>MKKDNFLRYKRRSRWILLSGILLVVVSPFLLIQPAVLQFFTGKGDIGSSIGGITGPFVGMIGAILVYLSFEQQIEANQTQRKALRNEIMQNQIKSEYETLDKHLTEIKDEFYKLKYRRGLLAIQLNHPHRGSILEGGDAIEAYSHDIKNYGDQIYLDTIEFEYGVRYFFLLINTFHEQLTMSIVPEQQKFYLARKFLYFYESKIKWQMQLLNRHTLESGENGEQFTRIHQEALAIMKKTEDTYKLYQVEPII</sequence>
<dbReference type="RefSeq" id="WP_014218530.1">
    <property type="nucleotide sequence ID" value="NZ_LWBO01000003.1"/>
</dbReference>
<keyword evidence="3" id="KW-1185">Reference proteome</keyword>
<gene>
    <name evidence="2" type="ORF">A4D02_21285</name>
</gene>
<keyword evidence="1" id="KW-1133">Transmembrane helix</keyword>
<proteinExistence type="predicted"/>
<evidence type="ECO:0008006" key="4">
    <source>
        <dbReference type="Google" id="ProtNLM"/>
    </source>
</evidence>
<dbReference type="Proteomes" id="UP000192277">
    <property type="component" value="Unassembled WGS sequence"/>
</dbReference>
<protein>
    <recommendedName>
        <fullName evidence="4">Phage abortive infection protein</fullName>
    </recommendedName>
</protein>
<feature type="transmembrane region" description="Helical" evidence="1">
    <location>
        <begin position="15"/>
        <end position="40"/>
    </location>
</feature>
<evidence type="ECO:0000313" key="2">
    <source>
        <dbReference type="EMBL" id="OQP52944.1"/>
    </source>
</evidence>
<evidence type="ECO:0000313" key="3">
    <source>
        <dbReference type="Proteomes" id="UP000192277"/>
    </source>
</evidence>
<reference evidence="2 3" key="1">
    <citation type="submission" date="2016-04" db="EMBL/GenBank/DDBJ databases">
        <authorList>
            <person name="Chen L."/>
            <person name="Zhuang W."/>
            <person name="Wang G."/>
        </authorList>
    </citation>
    <scope>NUCLEOTIDE SEQUENCE [LARGE SCALE GENOMIC DNA]</scope>
    <source>
        <strain evidence="3">GR20</strain>
    </source>
</reference>
<name>A0ABX3P1R4_9BACT</name>
<feature type="transmembrane region" description="Helical" evidence="1">
    <location>
        <begin position="46"/>
        <end position="70"/>
    </location>
</feature>
<keyword evidence="1" id="KW-0472">Membrane</keyword>
<evidence type="ECO:0000256" key="1">
    <source>
        <dbReference type="SAM" id="Phobius"/>
    </source>
</evidence>
<accession>A0ABX3P1R4</accession>
<dbReference type="EMBL" id="LWBO01000003">
    <property type="protein sequence ID" value="OQP52944.1"/>
    <property type="molecule type" value="Genomic_DNA"/>
</dbReference>